<name>A0A974NS09_9SPHN</name>
<evidence type="ECO:0000313" key="2">
    <source>
        <dbReference type="Proteomes" id="UP000595894"/>
    </source>
</evidence>
<accession>A0A974NS09</accession>
<proteinExistence type="predicted"/>
<dbReference type="AlphaFoldDB" id="A0A974NS09"/>
<gene>
    <name evidence="1" type="ORF">H5J25_09615</name>
</gene>
<dbReference type="Proteomes" id="UP000595894">
    <property type="component" value="Chromosome"/>
</dbReference>
<organism evidence="1 2">
    <name type="scientific">Sphingomonas aliaeris</name>
    <dbReference type="NCBI Taxonomy" id="2759526"/>
    <lineage>
        <taxon>Bacteria</taxon>
        <taxon>Pseudomonadati</taxon>
        <taxon>Pseudomonadota</taxon>
        <taxon>Alphaproteobacteria</taxon>
        <taxon>Sphingomonadales</taxon>
        <taxon>Sphingomonadaceae</taxon>
        <taxon>Sphingomonas</taxon>
    </lineage>
</organism>
<dbReference type="RefSeq" id="WP_202090480.1">
    <property type="nucleotide sequence ID" value="NZ_CP061035.1"/>
</dbReference>
<dbReference type="KEGG" id="sari:H5J25_09615"/>
<sequence length="100" mass="11032">MTDQVQHWKDPLRDVFGKASDVRGFTEHSARIVFTPGVRLGEASRQNVPDAAATIWLFDHPRPIAIGDTFMLVSSGDVLKAIRIERRAIAGAALTKVYLS</sequence>
<protein>
    <submittedName>
        <fullName evidence="1">Uncharacterized protein</fullName>
    </submittedName>
</protein>
<keyword evidence="2" id="KW-1185">Reference proteome</keyword>
<reference evidence="2" key="1">
    <citation type="submission" date="2020-09" db="EMBL/GenBank/DDBJ databases">
        <title>Sphingomonas sp., a new species isolated from pork steak.</title>
        <authorList>
            <person name="Heidler von Heilborn D."/>
        </authorList>
    </citation>
    <scope>NUCLEOTIDE SEQUENCE [LARGE SCALE GENOMIC DNA]</scope>
</reference>
<evidence type="ECO:0000313" key="1">
    <source>
        <dbReference type="EMBL" id="QQV75874.1"/>
    </source>
</evidence>
<dbReference type="EMBL" id="CP061035">
    <property type="protein sequence ID" value="QQV75874.1"/>
    <property type="molecule type" value="Genomic_DNA"/>
</dbReference>